<dbReference type="Gene3D" id="3.30.50.10">
    <property type="entry name" value="Erythroid Transcription Factor GATA-1, subunit A"/>
    <property type="match status" value="1"/>
</dbReference>
<comment type="caution">
    <text evidence="11">The sequence shown here is derived from an EMBL/GenBank/DDBJ whole genome shotgun (WGS) entry which is preliminary data.</text>
</comment>
<evidence type="ECO:0000313" key="11">
    <source>
        <dbReference type="EMBL" id="GMS92245.1"/>
    </source>
</evidence>
<evidence type="ECO:0000256" key="2">
    <source>
        <dbReference type="ARBA" id="ARBA00022771"/>
    </source>
</evidence>
<protein>
    <recommendedName>
        <fullName evidence="13">Nuclear receptor</fullName>
    </recommendedName>
</protein>
<dbReference type="Pfam" id="PF00105">
    <property type="entry name" value="zf-C4"/>
    <property type="match status" value="1"/>
</dbReference>
<keyword evidence="4" id="KW-0805">Transcription regulation</keyword>
<proteinExistence type="predicted"/>
<evidence type="ECO:0000256" key="5">
    <source>
        <dbReference type="ARBA" id="ARBA00023125"/>
    </source>
</evidence>
<keyword evidence="1" id="KW-0479">Metal-binding</keyword>
<accession>A0AAV5TAR3</accession>
<evidence type="ECO:0000256" key="6">
    <source>
        <dbReference type="ARBA" id="ARBA00023163"/>
    </source>
</evidence>
<dbReference type="PANTHER" id="PTHR46011">
    <property type="entry name" value="NUCLEAR HORMONE RECEPTOR FAMILY MEMBER NHR-86-RELATED"/>
    <property type="match status" value="1"/>
</dbReference>
<dbReference type="InterPro" id="IPR001628">
    <property type="entry name" value="Znf_hrmn_rcpt"/>
</dbReference>
<gene>
    <name evidence="11" type="ORF">PENTCL1PPCAC_14420</name>
</gene>
<dbReference type="SUPFAM" id="SSF57716">
    <property type="entry name" value="Glucocorticoid receptor-like (DNA-binding domain)"/>
    <property type="match status" value="1"/>
</dbReference>
<keyword evidence="3" id="KW-0862">Zinc</keyword>
<evidence type="ECO:0000256" key="8">
    <source>
        <dbReference type="ARBA" id="ARBA00023242"/>
    </source>
</evidence>
<keyword evidence="8" id="KW-0539">Nucleus</keyword>
<evidence type="ECO:0008006" key="13">
    <source>
        <dbReference type="Google" id="ProtNLM"/>
    </source>
</evidence>
<evidence type="ECO:0000259" key="10">
    <source>
        <dbReference type="PROSITE" id="PS51843"/>
    </source>
</evidence>
<evidence type="ECO:0000256" key="7">
    <source>
        <dbReference type="ARBA" id="ARBA00023170"/>
    </source>
</evidence>
<feature type="domain" description="Nuclear receptor" evidence="9">
    <location>
        <begin position="16"/>
        <end position="92"/>
    </location>
</feature>
<dbReference type="SUPFAM" id="SSF48508">
    <property type="entry name" value="Nuclear receptor ligand-binding domain"/>
    <property type="match status" value="1"/>
</dbReference>
<feature type="domain" description="NR LBD" evidence="10">
    <location>
        <begin position="149"/>
        <end position="388"/>
    </location>
</feature>
<dbReference type="Pfam" id="PF00104">
    <property type="entry name" value="Hormone_recep"/>
    <property type="match status" value="1"/>
</dbReference>
<dbReference type="Proteomes" id="UP001432027">
    <property type="component" value="Unassembled WGS sequence"/>
</dbReference>
<dbReference type="EMBL" id="BTSX01000004">
    <property type="protein sequence ID" value="GMS92245.1"/>
    <property type="molecule type" value="Genomic_DNA"/>
</dbReference>
<evidence type="ECO:0000259" key="9">
    <source>
        <dbReference type="PROSITE" id="PS51030"/>
    </source>
</evidence>
<dbReference type="AlphaFoldDB" id="A0AAV5TAR3"/>
<dbReference type="Gene3D" id="1.10.565.10">
    <property type="entry name" value="Retinoid X Receptor"/>
    <property type="match status" value="1"/>
</dbReference>
<dbReference type="SMART" id="SM00399">
    <property type="entry name" value="ZnF_C4"/>
    <property type="match status" value="1"/>
</dbReference>
<evidence type="ECO:0000256" key="1">
    <source>
        <dbReference type="ARBA" id="ARBA00022723"/>
    </source>
</evidence>
<evidence type="ECO:0000256" key="3">
    <source>
        <dbReference type="ARBA" id="ARBA00022833"/>
    </source>
</evidence>
<sequence length="388" mass="45163">MPHKRTLRLKKRFGDCRQCLVCGGKTISSHLGMNVCRACSVFYKRSLANPTVTYECRSTTGSCQINKGASCRKCRFTRIQSLLEQTELPVEVNVFSKNSLFSDDIGSGHSNISSNRYTSIIPSALVAMPLSVVTSVQSAYRTRSQIRLTCELISRRSQIPHPMHFFERDVQFVQATYGSMNEATRILISSIVGFGRSAFPEFADLLREDQWTIAVNFFYRFSVFEYSFRAHQHFPQKPDRIFAGYTIWTTPHYDERFFSDCPNLVRDIDHAKTSMGKRCEGNHRKFRSIMERQQLTEQEFLYMVAIMFWTTDNLKVTNSATAMSERYRTAIMQELHVYFRKVKLLDDYAARLGELLTTIQIFDRCDEMKENYEFLRLIEVYSDDTFVY</sequence>
<evidence type="ECO:0000313" key="12">
    <source>
        <dbReference type="Proteomes" id="UP001432027"/>
    </source>
</evidence>
<keyword evidence="5" id="KW-0238">DNA-binding</keyword>
<dbReference type="PANTHER" id="PTHR46011:SF6">
    <property type="entry name" value="HIGH ZINC ACTIVATED NUCLEAR RECEPTOR PROTEIN"/>
    <property type="match status" value="1"/>
</dbReference>
<reference evidence="11" key="1">
    <citation type="submission" date="2023-10" db="EMBL/GenBank/DDBJ databases">
        <title>Genome assembly of Pristionchus species.</title>
        <authorList>
            <person name="Yoshida K."/>
            <person name="Sommer R.J."/>
        </authorList>
    </citation>
    <scope>NUCLEOTIDE SEQUENCE</scope>
    <source>
        <strain evidence="11">RS0144</strain>
    </source>
</reference>
<feature type="non-terminal residue" evidence="11">
    <location>
        <position position="388"/>
    </location>
</feature>
<keyword evidence="7" id="KW-0675">Receptor</keyword>
<name>A0AAV5TAR3_9BILA</name>
<dbReference type="GO" id="GO:0005634">
    <property type="term" value="C:nucleus"/>
    <property type="evidence" value="ECO:0007669"/>
    <property type="project" value="TreeGrafter"/>
</dbReference>
<dbReference type="InterPro" id="IPR013088">
    <property type="entry name" value="Znf_NHR/GATA"/>
</dbReference>
<keyword evidence="2" id="KW-0863">Zinc-finger</keyword>
<dbReference type="GO" id="GO:0043565">
    <property type="term" value="F:sequence-specific DNA binding"/>
    <property type="evidence" value="ECO:0007669"/>
    <property type="project" value="InterPro"/>
</dbReference>
<evidence type="ECO:0000256" key="4">
    <source>
        <dbReference type="ARBA" id="ARBA00023015"/>
    </source>
</evidence>
<dbReference type="InterPro" id="IPR000536">
    <property type="entry name" value="Nucl_hrmn_rcpt_lig-bd"/>
</dbReference>
<dbReference type="GO" id="GO:0003700">
    <property type="term" value="F:DNA-binding transcription factor activity"/>
    <property type="evidence" value="ECO:0007669"/>
    <property type="project" value="InterPro"/>
</dbReference>
<organism evidence="11 12">
    <name type="scientific">Pristionchus entomophagus</name>
    <dbReference type="NCBI Taxonomy" id="358040"/>
    <lineage>
        <taxon>Eukaryota</taxon>
        <taxon>Metazoa</taxon>
        <taxon>Ecdysozoa</taxon>
        <taxon>Nematoda</taxon>
        <taxon>Chromadorea</taxon>
        <taxon>Rhabditida</taxon>
        <taxon>Rhabditina</taxon>
        <taxon>Diplogasteromorpha</taxon>
        <taxon>Diplogasteroidea</taxon>
        <taxon>Neodiplogasteridae</taxon>
        <taxon>Pristionchus</taxon>
    </lineage>
</organism>
<dbReference type="PROSITE" id="PS51030">
    <property type="entry name" value="NUCLEAR_REC_DBD_2"/>
    <property type="match status" value="1"/>
</dbReference>
<dbReference type="InterPro" id="IPR035500">
    <property type="entry name" value="NHR-like_dom_sf"/>
</dbReference>
<dbReference type="PROSITE" id="PS51843">
    <property type="entry name" value="NR_LBD"/>
    <property type="match status" value="1"/>
</dbReference>
<dbReference type="SMART" id="SM00430">
    <property type="entry name" value="HOLI"/>
    <property type="match status" value="1"/>
</dbReference>
<dbReference type="GO" id="GO:0008270">
    <property type="term" value="F:zinc ion binding"/>
    <property type="evidence" value="ECO:0007669"/>
    <property type="project" value="UniProtKB-KW"/>
</dbReference>
<keyword evidence="6" id="KW-0804">Transcription</keyword>
<keyword evidence="12" id="KW-1185">Reference proteome</keyword>